<dbReference type="Gene3D" id="2.60.120.260">
    <property type="entry name" value="Galactose-binding domain-like"/>
    <property type="match status" value="1"/>
</dbReference>
<dbReference type="GeneID" id="110986998"/>
<proteinExistence type="predicted"/>
<dbReference type="Proteomes" id="UP000694845">
    <property type="component" value="Unplaced"/>
</dbReference>
<name>A0A8B7ZHK5_ACAPL</name>
<dbReference type="RefSeq" id="XP_022105064.1">
    <property type="nucleotide sequence ID" value="XM_022249372.1"/>
</dbReference>
<sequence length="159" mass="17037">MLRESRMLQSVAAVVLALGLAGFSLVTAFNGDQVEVLERVLDVNAEEVKKSAATNSQWWKVDLGKGQCISKVTIHYLGESCSESLKDAFVVAGTGTTTFENQPCGAPITASQARPPGGSILRDCRRPIWARYVYIYILVPATSMQGCEGSVDALSGPHC</sequence>
<dbReference type="SUPFAM" id="SSF49785">
    <property type="entry name" value="Galactose-binding domain-like"/>
    <property type="match status" value="1"/>
</dbReference>
<reference evidence="3" key="1">
    <citation type="submission" date="2025-08" db="UniProtKB">
        <authorList>
            <consortium name="RefSeq"/>
        </authorList>
    </citation>
    <scope>IDENTIFICATION</scope>
</reference>
<keyword evidence="2" id="KW-1185">Reference proteome</keyword>
<dbReference type="KEGG" id="aplc:110986998"/>
<gene>
    <name evidence="3" type="primary">LOC110986998</name>
</gene>
<organism evidence="2 3">
    <name type="scientific">Acanthaster planci</name>
    <name type="common">Crown-of-thorns starfish</name>
    <dbReference type="NCBI Taxonomy" id="133434"/>
    <lineage>
        <taxon>Eukaryota</taxon>
        <taxon>Metazoa</taxon>
        <taxon>Echinodermata</taxon>
        <taxon>Eleutherozoa</taxon>
        <taxon>Asterozoa</taxon>
        <taxon>Asteroidea</taxon>
        <taxon>Valvatacea</taxon>
        <taxon>Valvatida</taxon>
        <taxon>Acanthasteridae</taxon>
        <taxon>Acanthaster</taxon>
    </lineage>
</organism>
<feature type="chain" id="PRO_5034545169" evidence="1">
    <location>
        <begin position="29"/>
        <end position="159"/>
    </location>
</feature>
<accession>A0A8B7ZHK5</accession>
<evidence type="ECO:0000313" key="2">
    <source>
        <dbReference type="Proteomes" id="UP000694845"/>
    </source>
</evidence>
<protein>
    <submittedName>
        <fullName evidence="3">Fucolectin-5-like</fullName>
    </submittedName>
</protein>
<dbReference type="InterPro" id="IPR008979">
    <property type="entry name" value="Galactose-bd-like_sf"/>
</dbReference>
<keyword evidence="1" id="KW-0732">Signal</keyword>
<evidence type="ECO:0000256" key="1">
    <source>
        <dbReference type="SAM" id="SignalP"/>
    </source>
</evidence>
<evidence type="ECO:0000313" key="3">
    <source>
        <dbReference type="RefSeq" id="XP_022105064.1"/>
    </source>
</evidence>
<dbReference type="Pfam" id="PF22633">
    <property type="entry name" value="F5_F8_type_C_2"/>
    <property type="match status" value="1"/>
</dbReference>
<feature type="signal peptide" evidence="1">
    <location>
        <begin position="1"/>
        <end position="28"/>
    </location>
</feature>
<dbReference type="OrthoDB" id="547680at2759"/>
<dbReference type="AlphaFoldDB" id="A0A8B7ZHK5"/>